<dbReference type="RefSeq" id="WP_164451002.1">
    <property type="nucleotide sequence ID" value="NZ_JAAIJQ010000006.1"/>
</dbReference>
<keyword evidence="3" id="KW-1185">Reference proteome</keyword>
<accession>A0A6M0JV69</accession>
<proteinExistence type="predicted"/>
<dbReference type="Proteomes" id="UP000483379">
    <property type="component" value="Unassembled WGS sequence"/>
</dbReference>
<name>A0A6M0JV69_9GAMM</name>
<reference evidence="2 3" key="1">
    <citation type="submission" date="2020-02" db="EMBL/GenBank/DDBJ databases">
        <title>Genome sequences of Thiorhodococcus mannitoliphagus and Thiorhodococcus minor, purple sulfur photosynthetic bacteria in the gammaproteobacterial family, Chromatiaceae.</title>
        <authorList>
            <person name="Aviles F.A."/>
            <person name="Meyer T.E."/>
            <person name="Kyndt J.A."/>
        </authorList>
    </citation>
    <scope>NUCLEOTIDE SEQUENCE [LARGE SCALE GENOMIC DNA]</scope>
    <source>
        <strain evidence="2 3">DSM 11518</strain>
    </source>
</reference>
<gene>
    <name evidence="2" type="ORF">G3446_03410</name>
</gene>
<dbReference type="AlphaFoldDB" id="A0A6M0JV69"/>
<organism evidence="2 3">
    <name type="scientific">Thiorhodococcus minor</name>
    <dbReference type="NCBI Taxonomy" id="57489"/>
    <lineage>
        <taxon>Bacteria</taxon>
        <taxon>Pseudomonadati</taxon>
        <taxon>Pseudomonadota</taxon>
        <taxon>Gammaproteobacteria</taxon>
        <taxon>Chromatiales</taxon>
        <taxon>Chromatiaceae</taxon>
        <taxon>Thiorhodococcus</taxon>
    </lineage>
</organism>
<evidence type="ECO:0000313" key="2">
    <source>
        <dbReference type="EMBL" id="NEV60954.1"/>
    </source>
</evidence>
<dbReference type="EMBL" id="JAAIJQ010000006">
    <property type="protein sequence ID" value="NEV60954.1"/>
    <property type="molecule type" value="Genomic_DNA"/>
</dbReference>
<protein>
    <recommendedName>
        <fullName evidence="4">Lipoprotein</fullName>
    </recommendedName>
</protein>
<evidence type="ECO:0000256" key="1">
    <source>
        <dbReference type="SAM" id="SignalP"/>
    </source>
</evidence>
<sequence length="139" mass="14454">MIDKRAPSTFASALALSAVLAGCGGSPSYNAGSTESAQIDMGPADYDAGGTMPCSAGRASFNEACGWRVVRDGSGGAEIWISNIARETKPAYRVLTFSKGEFTTRDGTPLQATRDGDRWTITASDGGFFRFPDAVITGG</sequence>
<keyword evidence="1" id="KW-0732">Signal</keyword>
<evidence type="ECO:0008006" key="4">
    <source>
        <dbReference type="Google" id="ProtNLM"/>
    </source>
</evidence>
<comment type="caution">
    <text evidence="2">The sequence shown here is derived from an EMBL/GenBank/DDBJ whole genome shotgun (WGS) entry which is preliminary data.</text>
</comment>
<feature type="chain" id="PRO_5026937863" description="Lipoprotein" evidence="1">
    <location>
        <begin position="32"/>
        <end position="139"/>
    </location>
</feature>
<feature type="signal peptide" evidence="1">
    <location>
        <begin position="1"/>
        <end position="31"/>
    </location>
</feature>
<evidence type="ECO:0000313" key="3">
    <source>
        <dbReference type="Proteomes" id="UP000483379"/>
    </source>
</evidence>
<dbReference type="PROSITE" id="PS51257">
    <property type="entry name" value="PROKAR_LIPOPROTEIN"/>
    <property type="match status" value="1"/>
</dbReference>